<dbReference type="GO" id="GO:0005509">
    <property type="term" value="F:calcium ion binding"/>
    <property type="evidence" value="ECO:0007669"/>
    <property type="project" value="InterPro"/>
</dbReference>
<dbReference type="InterPro" id="IPR037104">
    <property type="entry name" value="Annexin_sf"/>
</dbReference>
<evidence type="ECO:0000256" key="2">
    <source>
        <dbReference type="ARBA" id="ARBA00022737"/>
    </source>
</evidence>
<dbReference type="GO" id="GO:0005544">
    <property type="term" value="F:calcium-dependent phospholipid binding"/>
    <property type="evidence" value="ECO:0007669"/>
    <property type="project" value="UniProtKB-KW"/>
</dbReference>
<keyword evidence="6" id="KW-1185">Reference proteome</keyword>
<protein>
    <submittedName>
        <fullName evidence="7">Annexin D4</fullName>
    </submittedName>
</protein>
<gene>
    <name evidence="7" type="primary">LOC111010078</name>
</gene>
<evidence type="ECO:0000313" key="7">
    <source>
        <dbReference type="RefSeq" id="XP_022139070.1"/>
    </source>
</evidence>
<dbReference type="GO" id="GO:0009651">
    <property type="term" value="P:response to salt stress"/>
    <property type="evidence" value="ECO:0007669"/>
    <property type="project" value="TreeGrafter"/>
</dbReference>
<keyword evidence="4" id="KW-0041">Annexin</keyword>
<dbReference type="GO" id="GO:0009408">
    <property type="term" value="P:response to heat"/>
    <property type="evidence" value="ECO:0007669"/>
    <property type="project" value="TreeGrafter"/>
</dbReference>
<dbReference type="InterPro" id="IPR001464">
    <property type="entry name" value="Annexin"/>
</dbReference>
<proteinExistence type="predicted"/>
<dbReference type="SUPFAM" id="SSF47874">
    <property type="entry name" value="Annexin"/>
    <property type="match status" value="1"/>
</dbReference>
<keyword evidence="5" id="KW-0111">Calcium/phospholipid-binding</keyword>
<dbReference type="Gene3D" id="1.10.220.10">
    <property type="entry name" value="Annexin"/>
    <property type="match status" value="3"/>
</dbReference>
<evidence type="ECO:0000256" key="3">
    <source>
        <dbReference type="ARBA" id="ARBA00022837"/>
    </source>
</evidence>
<dbReference type="AlphaFoldDB" id="A0A6J1CB97"/>
<dbReference type="GO" id="GO:0005737">
    <property type="term" value="C:cytoplasm"/>
    <property type="evidence" value="ECO:0007669"/>
    <property type="project" value="TreeGrafter"/>
</dbReference>
<dbReference type="SMART" id="SM00335">
    <property type="entry name" value="ANX"/>
    <property type="match status" value="3"/>
</dbReference>
<dbReference type="GO" id="GO:0005886">
    <property type="term" value="C:plasma membrane"/>
    <property type="evidence" value="ECO:0007669"/>
    <property type="project" value="TreeGrafter"/>
</dbReference>
<organism evidence="6 7">
    <name type="scientific">Momordica charantia</name>
    <name type="common">Bitter gourd</name>
    <name type="synonym">Balsam pear</name>
    <dbReference type="NCBI Taxonomy" id="3673"/>
    <lineage>
        <taxon>Eukaryota</taxon>
        <taxon>Viridiplantae</taxon>
        <taxon>Streptophyta</taxon>
        <taxon>Embryophyta</taxon>
        <taxon>Tracheophyta</taxon>
        <taxon>Spermatophyta</taxon>
        <taxon>Magnoliopsida</taxon>
        <taxon>eudicotyledons</taxon>
        <taxon>Gunneridae</taxon>
        <taxon>Pentapetalae</taxon>
        <taxon>rosids</taxon>
        <taxon>fabids</taxon>
        <taxon>Cucurbitales</taxon>
        <taxon>Cucurbitaceae</taxon>
        <taxon>Momordiceae</taxon>
        <taxon>Momordica</taxon>
    </lineage>
</organism>
<evidence type="ECO:0000256" key="5">
    <source>
        <dbReference type="ARBA" id="ARBA00023302"/>
    </source>
</evidence>
<dbReference type="GO" id="GO:0009409">
    <property type="term" value="P:response to cold"/>
    <property type="evidence" value="ECO:0007669"/>
    <property type="project" value="TreeGrafter"/>
</dbReference>
<dbReference type="GO" id="GO:0001786">
    <property type="term" value="F:phosphatidylserine binding"/>
    <property type="evidence" value="ECO:0007669"/>
    <property type="project" value="TreeGrafter"/>
</dbReference>
<sequence length="318" mass="36845">MADSAIEVLTRALSGHGINEKVMIETLGKWDHEEKKLFRKRSSHYFSEDERSFERWEEHGMRLLKHEFMRFKNAVVLWTTHPWERDARLVKEALSKGHHHQNINILIEVACTRTSDELLGARKAYHSLFDHSIEEDVASHIHGPERKLLVALMSAYRYEGPKFKDETAKSEAKKVAQAIKEAASRKSSLIEEDDIVRILSTRSKHHFHALYKHYKEITAGKLIDEDLREDLRLQETVLCLADPVKYFTQILDVSLKVDADKKIKKVLTRIVVTRADKDMKEIKVEYKNRFGISLAEKIGAVCHGSYKDFLLTLLARSD</sequence>
<dbReference type="InterPro" id="IPR018502">
    <property type="entry name" value="Annexin_repeat"/>
</dbReference>
<evidence type="ECO:0000256" key="4">
    <source>
        <dbReference type="ARBA" id="ARBA00023216"/>
    </source>
</evidence>
<keyword evidence="2" id="KW-0677">Repeat</keyword>
<dbReference type="Proteomes" id="UP000504603">
    <property type="component" value="Unplaced"/>
</dbReference>
<dbReference type="Pfam" id="PF00191">
    <property type="entry name" value="Annexin"/>
    <property type="match status" value="2"/>
</dbReference>
<dbReference type="OrthoDB" id="37886at2759"/>
<dbReference type="FunFam" id="1.10.220.10:FF:000014">
    <property type="entry name" value="annexin D4"/>
    <property type="match status" value="1"/>
</dbReference>
<keyword evidence="1" id="KW-0479">Metal-binding</keyword>
<evidence type="ECO:0000313" key="6">
    <source>
        <dbReference type="Proteomes" id="UP000504603"/>
    </source>
</evidence>
<dbReference type="PANTHER" id="PTHR10502:SF196">
    <property type="entry name" value="ANNEXIN D4"/>
    <property type="match status" value="1"/>
</dbReference>
<accession>A0A6J1CB97</accession>
<evidence type="ECO:0000256" key="1">
    <source>
        <dbReference type="ARBA" id="ARBA00022723"/>
    </source>
</evidence>
<dbReference type="PANTHER" id="PTHR10502">
    <property type="entry name" value="ANNEXIN"/>
    <property type="match status" value="1"/>
</dbReference>
<dbReference type="RefSeq" id="XP_022139070.1">
    <property type="nucleotide sequence ID" value="XM_022283378.1"/>
</dbReference>
<dbReference type="PRINTS" id="PR00196">
    <property type="entry name" value="ANNEXIN"/>
</dbReference>
<name>A0A6J1CB97_MOMCH</name>
<dbReference type="FunFam" id="1.10.220.10:FF:000006">
    <property type="entry name" value="Annexin"/>
    <property type="match status" value="1"/>
</dbReference>
<dbReference type="KEGG" id="mcha:111010078"/>
<dbReference type="PROSITE" id="PS51897">
    <property type="entry name" value="ANNEXIN_2"/>
    <property type="match status" value="2"/>
</dbReference>
<dbReference type="GO" id="GO:0009414">
    <property type="term" value="P:response to water deprivation"/>
    <property type="evidence" value="ECO:0007669"/>
    <property type="project" value="TreeGrafter"/>
</dbReference>
<reference evidence="7" key="1">
    <citation type="submission" date="2025-08" db="UniProtKB">
        <authorList>
            <consortium name="RefSeq"/>
        </authorList>
    </citation>
    <scope>IDENTIFICATION</scope>
    <source>
        <strain evidence="7">OHB3-1</strain>
    </source>
</reference>
<keyword evidence="3" id="KW-0106">Calcium</keyword>
<dbReference type="GeneID" id="111010078"/>